<proteinExistence type="predicted"/>
<feature type="signal peptide" evidence="1">
    <location>
        <begin position="1"/>
        <end position="24"/>
    </location>
</feature>
<name>R3W6J6_9ENTE</name>
<gene>
    <name evidence="2" type="ORF">UC3_02169</name>
</gene>
<dbReference type="AlphaFoldDB" id="R3W6J6"/>
<dbReference type="OrthoDB" id="2058870at2"/>
<evidence type="ECO:0000256" key="1">
    <source>
        <dbReference type="SAM" id="SignalP"/>
    </source>
</evidence>
<dbReference type="PATRIC" id="fig|1158610.3.peg.2163"/>
<feature type="chain" id="PRO_5004370012" description="Lactococcin 972 family bacteriocin" evidence="1">
    <location>
        <begin position="25"/>
        <end position="115"/>
    </location>
</feature>
<keyword evidence="1" id="KW-0732">Signal</keyword>
<evidence type="ECO:0000313" key="3">
    <source>
        <dbReference type="Proteomes" id="UP000013785"/>
    </source>
</evidence>
<organism evidence="2 3">
    <name type="scientific">Enterococcus phoeniculicola ATCC BAA-412</name>
    <dbReference type="NCBI Taxonomy" id="1158610"/>
    <lineage>
        <taxon>Bacteria</taxon>
        <taxon>Bacillati</taxon>
        <taxon>Bacillota</taxon>
        <taxon>Bacilli</taxon>
        <taxon>Lactobacillales</taxon>
        <taxon>Enterococcaceae</taxon>
        <taxon>Enterococcus</taxon>
    </lineage>
</organism>
<evidence type="ECO:0008006" key="4">
    <source>
        <dbReference type="Google" id="ProtNLM"/>
    </source>
</evidence>
<evidence type="ECO:0000313" key="2">
    <source>
        <dbReference type="EMBL" id="EOL43192.1"/>
    </source>
</evidence>
<sequence>MKKLLLTMGLGIISIIAFSSSAYALDSIGGAANDFSSAWERYASGDGGRANLVFGYNTFLINEDYSWATHSSKRHYAQVANGTGNHFGPDLGAGGTSKIEVVHSGSLVGYANFFY</sequence>
<dbReference type="STRING" id="154621.RV11_GL000593"/>
<dbReference type="HOGENOM" id="CLU_170124_0_0_9"/>
<accession>R3W6J6</accession>
<dbReference type="eggNOG" id="ENOG5030VKF">
    <property type="taxonomic scope" value="Bacteria"/>
</dbReference>
<dbReference type="Proteomes" id="UP000013785">
    <property type="component" value="Unassembled WGS sequence"/>
</dbReference>
<keyword evidence="3" id="KW-1185">Reference proteome</keyword>
<comment type="caution">
    <text evidence="2">The sequence shown here is derived from an EMBL/GenBank/DDBJ whole genome shotgun (WGS) entry which is preliminary data.</text>
</comment>
<reference evidence="2 3" key="1">
    <citation type="submission" date="2013-02" db="EMBL/GenBank/DDBJ databases">
        <title>The Genome Sequence of Enterococcus phoeniculicola BAA-412.</title>
        <authorList>
            <consortium name="The Broad Institute Genome Sequencing Platform"/>
            <consortium name="The Broad Institute Genome Sequencing Center for Infectious Disease"/>
            <person name="Earl A.M."/>
            <person name="Gilmore M.S."/>
            <person name="Lebreton F."/>
            <person name="Walker B."/>
            <person name="Young S.K."/>
            <person name="Zeng Q."/>
            <person name="Gargeya S."/>
            <person name="Fitzgerald M."/>
            <person name="Haas B."/>
            <person name="Abouelleil A."/>
            <person name="Alvarado L."/>
            <person name="Arachchi H.M."/>
            <person name="Berlin A.M."/>
            <person name="Chapman S.B."/>
            <person name="Dewar J."/>
            <person name="Goldberg J."/>
            <person name="Griggs A."/>
            <person name="Gujja S."/>
            <person name="Hansen M."/>
            <person name="Howarth C."/>
            <person name="Imamovic A."/>
            <person name="Larimer J."/>
            <person name="McCowan C."/>
            <person name="Murphy C."/>
            <person name="Neiman D."/>
            <person name="Pearson M."/>
            <person name="Priest M."/>
            <person name="Roberts A."/>
            <person name="Saif S."/>
            <person name="Shea T."/>
            <person name="Sisk P."/>
            <person name="Sykes S."/>
            <person name="Wortman J."/>
            <person name="Nusbaum C."/>
            <person name="Birren B."/>
        </authorList>
    </citation>
    <scope>NUCLEOTIDE SEQUENCE [LARGE SCALE GENOMIC DNA]</scope>
    <source>
        <strain evidence="2 3">ATCC BAA-412</strain>
    </source>
</reference>
<dbReference type="EMBL" id="AJAT01000016">
    <property type="protein sequence ID" value="EOL43192.1"/>
    <property type="molecule type" value="Genomic_DNA"/>
</dbReference>
<dbReference type="RefSeq" id="WP_010768831.1">
    <property type="nucleotide sequence ID" value="NZ_ASWE01000002.1"/>
</dbReference>
<protein>
    <recommendedName>
        <fullName evidence="4">Lactococcin 972 family bacteriocin</fullName>
    </recommendedName>
</protein>